<evidence type="ECO:0000313" key="3">
    <source>
        <dbReference type="Proteomes" id="UP000623687"/>
    </source>
</evidence>
<dbReference type="RefSeq" id="XP_036634396.1">
    <property type="nucleotide sequence ID" value="XM_036772923.1"/>
</dbReference>
<dbReference type="GO" id="GO:0051118">
    <property type="term" value="F:glucan endo-1,3-alpha-glucosidase activity"/>
    <property type="evidence" value="ECO:0007669"/>
    <property type="project" value="InterPro"/>
</dbReference>
<dbReference type="VEuPathDB" id="FungiDB:PC9H_003330"/>
<dbReference type="Proteomes" id="UP000623687">
    <property type="component" value="Unassembled WGS sequence"/>
</dbReference>
<dbReference type="OrthoDB" id="3257981at2759"/>
<feature type="chain" id="PRO_5034187992" description="Glycoside hydrolase family 71 protein" evidence="1">
    <location>
        <begin position="28"/>
        <end position="406"/>
    </location>
</feature>
<protein>
    <recommendedName>
        <fullName evidence="4">Glycoside hydrolase family 71 protein</fullName>
    </recommendedName>
</protein>
<dbReference type="GeneID" id="59373148"/>
<gene>
    <name evidence="2" type="ORF">PC9H_003330</name>
</gene>
<reference evidence="2" key="1">
    <citation type="submission" date="2019-07" db="EMBL/GenBank/DDBJ databases">
        <authorList>
            <person name="Palmer J.M."/>
        </authorList>
    </citation>
    <scope>NUCLEOTIDE SEQUENCE</scope>
    <source>
        <strain evidence="2">PC9</strain>
    </source>
</reference>
<evidence type="ECO:0000313" key="2">
    <source>
        <dbReference type="EMBL" id="KAF7436497.1"/>
    </source>
</evidence>
<accession>A0A8H7A0S7</accession>
<dbReference type="Pfam" id="PF03659">
    <property type="entry name" value="Glyco_hydro_71"/>
    <property type="match status" value="1"/>
</dbReference>
<dbReference type="CDD" id="cd11577">
    <property type="entry name" value="GH71"/>
    <property type="match status" value="1"/>
</dbReference>
<dbReference type="InterPro" id="IPR005197">
    <property type="entry name" value="Glyco_hydro_71"/>
</dbReference>
<dbReference type="Gene3D" id="3.20.20.80">
    <property type="entry name" value="Glycosidases"/>
    <property type="match status" value="1"/>
</dbReference>
<name>A0A8H7A0S7_PLEOS</name>
<dbReference type="AlphaFoldDB" id="A0A8H7A0S7"/>
<evidence type="ECO:0000256" key="1">
    <source>
        <dbReference type="SAM" id="SignalP"/>
    </source>
</evidence>
<keyword evidence="3" id="KW-1185">Reference proteome</keyword>
<dbReference type="EMBL" id="JACETU010000002">
    <property type="protein sequence ID" value="KAF7436497.1"/>
    <property type="molecule type" value="Genomic_DNA"/>
</dbReference>
<sequence length="406" mass="44829">MTSVLRLLVRSCTLVVIGVAAIPTSRTSVMPRNTLPKLVVAHFMVGNTYPYSVDDWTKDIALAHSKGIDGFALNVGGGDWQPLRVADAYSAAANSGTNFKFGRVLVSTFSGENCYFGASNVDAGWQATIKDGLPGVFFLPSFFVDPTTFKQYPVADGFSNWNGGWPMGNYDVDFESDNGYLSNLGGRAFMGAVSPWFFTHYGPESFNKNWIYRSDDWLFARRWEDIIANRDRVDIAEVITWNDYGESHYIGPIEGAQPNSQAWVNGFDHQGWLDLNQYYIEAYKIGSYPSISRDRVFLWARLFPAAASTADSVSRPEKADFTQDFLWAVVLLTSPGQVTLACGPSVQTTNVPAGLAKLKLPLTSDCDASSTVSRDGRRVIDFQPNGFHFSTNPTMYNFNAFVAASP</sequence>
<keyword evidence="1" id="KW-0732">Signal</keyword>
<evidence type="ECO:0008006" key="4">
    <source>
        <dbReference type="Google" id="ProtNLM"/>
    </source>
</evidence>
<feature type="signal peptide" evidence="1">
    <location>
        <begin position="1"/>
        <end position="27"/>
    </location>
</feature>
<comment type="caution">
    <text evidence="2">The sequence shown here is derived from an EMBL/GenBank/DDBJ whole genome shotgun (WGS) entry which is preliminary data.</text>
</comment>
<organism evidence="2 3">
    <name type="scientific">Pleurotus ostreatus</name>
    <name type="common">Oyster mushroom</name>
    <name type="synonym">White-rot fungus</name>
    <dbReference type="NCBI Taxonomy" id="5322"/>
    <lineage>
        <taxon>Eukaryota</taxon>
        <taxon>Fungi</taxon>
        <taxon>Dikarya</taxon>
        <taxon>Basidiomycota</taxon>
        <taxon>Agaricomycotina</taxon>
        <taxon>Agaricomycetes</taxon>
        <taxon>Agaricomycetidae</taxon>
        <taxon>Agaricales</taxon>
        <taxon>Pleurotineae</taxon>
        <taxon>Pleurotaceae</taxon>
        <taxon>Pleurotus</taxon>
    </lineage>
</organism>
<proteinExistence type="predicted"/>